<dbReference type="EMBL" id="APJA01000006">
    <property type="protein sequence ID" value="ERK32210.1"/>
    <property type="molecule type" value="Genomic_DNA"/>
</dbReference>
<dbReference type="OrthoDB" id="9791827at2"/>
<dbReference type="GO" id="GO:0016740">
    <property type="term" value="F:transferase activity"/>
    <property type="evidence" value="ECO:0007669"/>
    <property type="project" value="UniProtKB-KW"/>
</dbReference>
<evidence type="ECO:0000313" key="1">
    <source>
        <dbReference type="EMBL" id="ERK32210.1"/>
    </source>
</evidence>
<keyword evidence="1" id="KW-0808">Transferase</keyword>
<dbReference type="PATRIC" id="fig|1294142.3.peg.484"/>
<dbReference type="STRING" id="1294142.CINTURNW_0501"/>
<reference evidence="1 2" key="1">
    <citation type="journal article" date="2013" name="Genome Announc.">
        <title>Draft Genome Sequence of the Hydrogen- and Ethanol-Producing Bacterium Clostridium intestinale Strain URNW.</title>
        <authorList>
            <person name="Lal S."/>
            <person name="Ramachandran U."/>
            <person name="Zhang X."/>
            <person name="Sparling R."/>
            <person name="Levin D.B."/>
        </authorList>
    </citation>
    <scope>NUCLEOTIDE SEQUENCE [LARGE SCALE GENOMIC DNA]</scope>
    <source>
        <strain evidence="1 2">URNW</strain>
    </source>
</reference>
<name>U2Q0C6_9CLOT</name>
<dbReference type="HOGENOM" id="CLU_056705_0_0_9"/>
<accession>U2Q0C6</accession>
<sequence length="296" mass="35498">MKYSSKNKLYYTCKKIKNYYENKFVSDEKLIKKRFKKVFNREINLKNPKTFNEKLQWLKLNDRNPKYTNLVDKYEVRKYISETIGEEYLIPLLGVWDTFEDIDFSKLPEQFVLKCNHDSGGIVICNDKNKFDIKAAKKKINKSLKRNYYYHSREWPYKNIKPRIICEEFMVDESGIELKDYKFLCFNGKANCSFVGLNRNSQYGLNVDFYDMDWKRMPFERHYPSSNTIIPKPKSFNKMVDFAEKLSKDIPFVRVDFYEINGRLYFGELTFFPGAGFEEFTPESYDYLLGSWINIP</sequence>
<evidence type="ECO:0000313" key="2">
    <source>
        <dbReference type="Proteomes" id="UP000016721"/>
    </source>
</evidence>
<dbReference type="AlphaFoldDB" id="U2Q0C6"/>
<comment type="caution">
    <text evidence="1">The sequence shown here is derived from an EMBL/GenBank/DDBJ whole genome shotgun (WGS) entry which is preliminary data.</text>
</comment>
<proteinExistence type="predicted"/>
<dbReference type="InterPro" id="IPR029465">
    <property type="entry name" value="ATPgrasp_TupA"/>
</dbReference>
<dbReference type="SUPFAM" id="SSF56059">
    <property type="entry name" value="Glutathione synthetase ATP-binding domain-like"/>
    <property type="match status" value="1"/>
</dbReference>
<dbReference type="eggNOG" id="COG3307">
    <property type="taxonomic scope" value="Bacteria"/>
</dbReference>
<organism evidence="1 2">
    <name type="scientific">Clostridium intestinale URNW</name>
    <dbReference type="NCBI Taxonomy" id="1294142"/>
    <lineage>
        <taxon>Bacteria</taxon>
        <taxon>Bacillati</taxon>
        <taxon>Bacillota</taxon>
        <taxon>Clostridia</taxon>
        <taxon>Eubacteriales</taxon>
        <taxon>Clostridiaceae</taxon>
        <taxon>Clostridium</taxon>
    </lineage>
</organism>
<keyword evidence="2" id="KW-1185">Reference proteome</keyword>
<dbReference type="RefSeq" id="WP_021800557.1">
    <property type="nucleotide sequence ID" value="NZ_KI273145.1"/>
</dbReference>
<dbReference type="Proteomes" id="UP000016721">
    <property type="component" value="Unassembled WGS sequence"/>
</dbReference>
<gene>
    <name evidence="1" type="ORF">CINTURNW_0501</name>
</gene>
<protein>
    <submittedName>
        <fullName evidence="1">Glycosyltransferase</fullName>
    </submittedName>
</protein>
<dbReference type="Pfam" id="PF14305">
    <property type="entry name" value="ATPgrasp_TupA"/>
    <property type="match status" value="1"/>
</dbReference>